<dbReference type="PANTHER" id="PTHR11705:SF143">
    <property type="entry name" value="SLL0236 PROTEIN"/>
    <property type="match status" value="1"/>
</dbReference>
<reference evidence="12" key="1">
    <citation type="journal article" date="2019" name="Int. J. Syst. Evol. Microbiol.">
        <title>The Global Catalogue of Microorganisms (GCM) 10K type strain sequencing project: providing services to taxonomists for standard genome sequencing and annotation.</title>
        <authorList>
            <consortium name="The Broad Institute Genomics Platform"/>
            <consortium name="The Broad Institute Genome Sequencing Center for Infectious Disease"/>
            <person name="Wu L."/>
            <person name="Ma J."/>
        </authorList>
    </citation>
    <scope>NUCLEOTIDE SEQUENCE [LARGE SCALE GENOMIC DNA]</scope>
    <source>
        <strain evidence="12">R28</strain>
    </source>
</reference>
<sequence>MKKLLFLLLLVTILTYPNTIYGEEASDNMDEVNSSKQSNDEEILTADEWLEYANSQTTAFSLLDAFIEGYTHYPSDDRFVDGINTSARLLLNWAIRQHQNGELAVAELRYNRILNAPKLIEQLIKETQKKLDYIEKGKKLPTENEIINAANTNSTASGKLQIFSEGYSLYPGSEQLEIWVNNSARMLFNWADRQHQLKKYNTAKTRYEAILDAPVSDAAIRQLTKKYLEYAIENQLAPNHYDVLAKQSNKVSEILNIFLEGYSLYPDNELINEGLQQSTLSLLNWATSQHLKGNVDSAQERYEVILDIPLLEPNVKEMTENKLEFALRGDVLPTIDNIIDKANKNNRASGKLNTYLQGYKLYPHNIQIVEGLNISAQLLFNWADKQHQLRNYDVAIDRYESILNVPVLKEKIQQETEDNLDRALENQLTAKQLYKLADSSLKASEKFALFVEGYELYPEDSLIKDGLSNSVILLLDWATNQHQTGNIITAKVRYERLLQSPILEDILKQETIRKLEFALEGNVLPTEERLIEQILTEGSASRKLSLSIESNKIYPRNKKFGELVHASAINLLDWATNQHQIGNIATARTRYERLLDVPMLDDLIPEVEKKLQFTLDDKILPKENKLLMKIEDSNKASEKLELSIDSYEIYPRNKKFIEAINNSALILLDWTTKQHQLGIIDIAKNRYEAIIKSPKLINSIVKETENKLAYASENKTLPTEKDLITQIDNKNKASEKLEISIKGYELYPRSKQFEDFIHTSAISLLDWATNQHQKGNLETSLSRYEKILSSPILKSILIKEIEMKIEYVEKGKQLPSELDIIAQANHANKISEKLDIYNHGYLLYPRDKRIKNGLNSSAQLLLDWAAKKQQSGNYSTAIDRYNKLINSTGVYNSIKQKANNFLRLARSGKGIYILSKVVNGNVSKYSYNQMIKDIKKLEDQYPYLVKSEIIGKSVEGRNLYAVKLGFGKKEVFLNASQHAREHMTTNVLMKMIDEYAYSYAKGNKFGSYNTKSILDDVSIWFVPMVNPDGVSLVQFGASSASNKAEVIRMNNGSTDFSGWKANIRGVDLNRNFPTNWNYVQNNPGKPSPTNFKGYNPLSEPESKALYEFTIAHNFKTEVDYHSSGEILYFGDDLLGINNSLLAISKRIAQQVSTKTGYPLYYTRGIPGGGRRADWSQQILGRPVLTPEISPYVGNRPVPVSYFNSIWKKNDTIGLLIADEARNR</sequence>
<evidence type="ECO:0000256" key="5">
    <source>
        <dbReference type="ARBA" id="ARBA00022801"/>
    </source>
</evidence>
<dbReference type="SMART" id="SM00631">
    <property type="entry name" value="Zn_pept"/>
    <property type="match status" value="1"/>
</dbReference>
<evidence type="ECO:0000256" key="3">
    <source>
        <dbReference type="ARBA" id="ARBA00022670"/>
    </source>
</evidence>
<keyword evidence="9" id="KW-0732">Signal</keyword>
<dbReference type="PROSITE" id="PS52035">
    <property type="entry name" value="PEPTIDASE_M14"/>
    <property type="match status" value="1"/>
</dbReference>
<name>A0ABW4W0G4_9BACI</name>
<dbReference type="InterPro" id="IPR011990">
    <property type="entry name" value="TPR-like_helical_dom_sf"/>
</dbReference>
<comment type="similarity">
    <text evidence="2 8">Belongs to the peptidase M14 family.</text>
</comment>
<evidence type="ECO:0000256" key="1">
    <source>
        <dbReference type="ARBA" id="ARBA00001947"/>
    </source>
</evidence>
<dbReference type="SUPFAM" id="SSF53187">
    <property type="entry name" value="Zn-dependent exopeptidases"/>
    <property type="match status" value="1"/>
</dbReference>
<keyword evidence="5" id="KW-0378">Hydrolase</keyword>
<dbReference type="InterPro" id="IPR057246">
    <property type="entry name" value="CARBOXYPEPT_ZN_1"/>
</dbReference>
<dbReference type="PRINTS" id="PR00765">
    <property type="entry name" value="CRBOXYPTASEA"/>
</dbReference>
<evidence type="ECO:0000256" key="9">
    <source>
        <dbReference type="SAM" id="SignalP"/>
    </source>
</evidence>
<dbReference type="Gene3D" id="3.40.630.10">
    <property type="entry name" value="Zn peptidases"/>
    <property type="match status" value="1"/>
</dbReference>
<feature type="domain" description="Peptidase M14" evidence="10">
    <location>
        <begin position="923"/>
        <end position="1223"/>
    </location>
</feature>
<dbReference type="SUPFAM" id="SSF48452">
    <property type="entry name" value="TPR-like"/>
    <property type="match status" value="1"/>
</dbReference>
<dbReference type="Gene3D" id="6.10.250.190">
    <property type="match status" value="9"/>
</dbReference>
<dbReference type="PROSITE" id="PS00132">
    <property type="entry name" value="CARBOXYPEPT_ZN_1"/>
    <property type="match status" value="1"/>
</dbReference>
<evidence type="ECO:0000256" key="7">
    <source>
        <dbReference type="ARBA" id="ARBA00023049"/>
    </source>
</evidence>
<dbReference type="PANTHER" id="PTHR11705">
    <property type="entry name" value="PROTEASE FAMILY M14 CARBOXYPEPTIDASE A,B"/>
    <property type="match status" value="1"/>
</dbReference>
<evidence type="ECO:0000256" key="8">
    <source>
        <dbReference type="PROSITE-ProRule" id="PRU01379"/>
    </source>
</evidence>
<keyword evidence="4" id="KW-0479">Metal-binding</keyword>
<dbReference type="Pfam" id="PF00246">
    <property type="entry name" value="Peptidase_M14"/>
    <property type="match status" value="1"/>
</dbReference>
<feature type="signal peptide" evidence="9">
    <location>
        <begin position="1"/>
        <end position="22"/>
    </location>
</feature>
<keyword evidence="7" id="KW-0482">Metalloprotease</keyword>
<dbReference type="RefSeq" id="WP_377556253.1">
    <property type="nucleotide sequence ID" value="NZ_JBHUHQ010000015.1"/>
</dbReference>
<keyword evidence="11" id="KW-0121">Carboxypeptidase</keyword>
<keyword evidence="6" id="KW-0862">Zinc</keyword>
<dbReference type="EMBL" id="JBHUHQ010000015">
    <property type="protein sequence ID" value="MFD2044516.1"/>
    <property type="molecule type" value="Genomic_DNA"/>
</dbReference>
<keyword evidence="12" id="KW-1185">Reference proteome</keyword>
<keyword evidence="3" id="KW-0645">Protease</keyword>
<dbReference type="InterPro" id="IPR000834">
    <property type="entry name" value="Peptidase_M14"/>
</dbReference>
<proteinExistence type="inferred from homology"/>
<evidence type="ECO:0000256" key="2">
    <source>
        <dbReference type="ARBA" id="ARBA00005988"/>
    </source>
</evidence>
<dbReference type="GO" id="GO:0004180">
    <property type="term" value="F:carboxypeptidase activity"/>
    <property type="evidence" value="ECO:0007669"/>
    <property type="project" value="UniProtKB-KW"/>
</dbReference>
<accession>A0ABW4W0G4</accession>
<evidence type="ECO:0000313" key="12">
    <source>
        <dbReference type="Proteomes" id="UP001597383"/>
    </source>
</evidence>
<feature type="chain" id="PRO_5046715512" evidence="9">
    <location>
        <begin position="23"/>
        <end position="1223"/>
    </location>
</feature>
<evidence type="ECO:0000256" key="4">
    <source>
        <dbReference type="ARBA" id="ARBA00022723"/>
    </source>
</evidence>
<comment type="cofactor">
    <cofactor evidence="1">
        <name>Zn(2+)</name>
        <dbReference type="ChEBI" id="CHEBI:29105"/>
    </cofactor>
</comment>
<organism evidence="11 12">
    <name type="scientific">Ornithinibacillus salinisoli</name>
    <dbReference type="NCBI Taxonomy" id="1848459"/>
    <lineage>
        <taxon>Bacteria</taxon>
        <taxon>Bacillati</taxon>
        <taxon>Bacillota</taxon>
        <taxon>Bacilli</taxon>
        <taxon>Bacillales</taxon>
        <taxon>Bacillaceae</taxon>
        <taxon>Ornithinibacillus</taxon>
    </lineage>
</organism>
<protein>
    <submittedName>
        <fullName evidence="11">M14 family zinc carboxypeptidase</fullName>
    </submittedName>
</protein>
<evidence type="ECO:0000259" key="10">
    <source>
        <dbReference type="PROSITE" id="PS52035"/>
    </source>
</evidence>
<evidence type="ECO:0000256" key="6">
    <source>
        <dbReference type="ARBA" id="ARBA00022833"/>
    </source>
</evidence>
<evidence type="ECO:0000313" key="11">
    <source>
        <dbReference type="EMBL" id="MFD2044516.1"/>
    </source>
</evidence>
<comment type="caution">
    <text evidence="8">Lacks conserved residue(s) required for the propagation of feature annotation.</text>
</comment>
<comment type="caution">
    <text evidence="11">The sequence shown here is derived from an EMBL/GenBank/DDBJ whole genome shotgun (WGS) entry which is preliminary data.</text>
</comment>
<gene>
    <name evidence="11" type="ORF">ACFSJF_09580</name>
</gene>
<dbReference type="Proteomes" id="UP001597383">
    <property type="component" value="Unassembled WGS sequence"/>
</dbReference>